<dbReference type="GO" id="GO:0046983">
    <property type="term" value="F:protein dimerization activity"/>
    <property type="evidence" value="ECO:0007669"/>
    <property type="project" value="InterPro"/>
</dbReference>
<dbReference type="Pfam" id="PF02518">
    <property type="entry name" value="HATPase_c"/>
    <property type="match status" value="1"/>
</dbReference>
<dbReference type="InterPro" id="IPR003594">
    <property type="entry name" value="HATPase_dom"/>
</dbReference>
<keyword evidence="9" id="KW-0812">Transmembrane</keyword>
<dbReference type="PANTHER" id="PTHR24421:SF10">
    <property type="entry name" value="NITRATE_NITRITE SENSOR PROTEIN NARQ"/>
    <property type="match status" value="1"/>
</dbReference>
<dbReference type="Gene3D" id="3.30.565.10">
    <property type="entry name" value="Histidine kinase-like ATPase, C-terminal domain"/>
    <property type="match status" value="1"/>
</dbReference>
<keyword evidence="4" id="KW-0808">Transferase</keyword>
<dbReference type="Proteomes" id="UP000236754">
    <property type="component" value="Unassembled WGS sequence"/>
</dbReference>
<dbReference type="Pfam" id="PF07730">
    <property type="entry name" value="HisKA_3"/>
    <property type="match status" value="1"/>
</dbReference>
<evidence type="ECO:0000256" key="1">
    <source>
        <dbReference type="ARBA" id="ARBA00000085"/>
    </source>
</evidence>
<dbReference type="EMBL" id="FNVU01000015">
    <property type="protein sequence ID" value="SEG84175.1"/>
    <property type="molecule type" value="Genomic_DNA"/>
</dbReference>
<dbReference type="GO" id="GO:0000155">
    <property type="term" value="F:phosphorelay sensor kinase activity"/>
    <property type="evidence" value="ECO:0007669"/>
    <property type="project" value="InterPro"/>
</dbReference>
<dbReference type="Pfam" id="PF23539">
    <property type="entry name" value="DUF7134"/>
    <property type="match status" value="1"/>
</dbReference>
<dbReference type="InterPro" id="IPR050482">
    <property type="entry name" value="Sensor_HK_TwoCompSys"/>
</dbReference>
<evidence type="ECO:0000313" key="14">
    <source>
        <dbReference type="Proteomes" id="UP000236754"/>
    </source>
</evidence>
<feature type="domain" description="DUF7134" evidence="12">
    <location>
        <begin position="13"/>
        <end position="155"/>
    </location>
</feature>
<dbReference type="InterPro" id="IPR011712">
    <property type="entry name" value="Sig_transdc_His_kin_sub3_dim/P"/>
</dbReference>
<dbReference type="PANTHER" id="PTHR24421">
    <property type="entry name" value="NITRATE/NITRITE SENSOR PROTEIN NARX-RELATED"/>
    <property type="match status" value="1"/>
</dbReference>
<gene>
    <name evidence="13" type="ORF">SAMN05216223_11521</name>
</gene>
<evidence type="ECO:0000259" key="10">
    <source>
        <dbReference type="Pfam" id="PF02518"/>
    </source>
</evidence>
<proteinExistence type="predicted"/>
<keyword evidence="6 13" id="KW-0418">Kinase</keyword>
<keyword evidence="3" id="KW-0597">Phosphoprotein</keyword>
<dbReference type="Gene3D" id="1.20.5.1930">
    <property type="match status" value="1"/>
</dbReference>
<accession>A0A1H6DHL0</accession>
<feature type="domain" description="Histidine kinase/HSP90-like ATPase" evidence="10">
    <location>
        <begin position="290"/>
        <end position="366"/>
    </location>
</feature>
<evidence type="ECO:0000256" key="5">
    <source>
        <dbReference type="ARBA" id="ARBA00022741"/>
    </source>
</evidence>
<keyword evidence="7" id="KW-0067">ATP-binding</keyword>
<protein>
    <recommendedName>
        <fullName evidence="2">histidine kinase</fullName>
        <ecNumber evidence="2">2.7.13.3</ecNumber>
    </recommendedName>
</protein>
<sequence length="386" mass="41464">MLPGRVGVTPAARHLLQDLTLAVGVALAAVLADVLGPDVRSVYAPYWDVALAAPLALRRRAPATAAALIAAVCLTQWLADVVANADLAVLIMLYSLGAWERRRWLLAAALFVGEAGVVMAVARWTPKPHQWLSGVMATGTVTAALVIGLYVRTRRAYLASMIERAETAERDRDHRARIAVAEERTRMAREMHDVIAHSLAVMITLNDAVAATSSDDTVRDTVTQASDVGRQALAEMQRMLGVLRSTDPADLTPQPGTAQLTDLISIVRSAGLTVELAISGDPGNLAPTTQLTIYRIVQESLTNVLKHGRNVRRVIVSLGYRDDRVRIRVMDDGDPRTPPDDTVTGHGLAGMRERSALYEGSFHAGPVRGGWEVFADLGLTDPAGVA</sequence>
<dbReference type="AlphaFoldDB" id="A0A1H6DHL0"/>
<dbReference type="InterPro" id="IPR036890">
    <property type="entry name" value="HATPase_C_sf"/>
</dbReference>
<evidence type="ECO:0000256" key="4">
    <source>
        <dbReference type="ARBA" id="ARBA00022679"/>
    </source>
</evidence>
<dbReference type="SUPFAM" id="SSF55874">
    <property type="entry name" value="ATPase domain of HSP90 chaperone/DNA topoisomerase II/histidine kinase"/>
    <property type="match status" value="1"/>
</dbReference>
<feature type="transmembrane region" description="Helical" evidence="9">
    <location>
        <begin position="131"/>
        <end position="151"/>
    </location>
</feature>
<name>A0A1H6DHL0_9ACTN</name>
<evidence type="ECO:0000313" key="13">
    <source>
        <dbReference type="EMBL" id="SEG84175.1"/>
    </source>
</evidence>
<evidence type="ECO:0000256" key="7">
    <source>
        <dbReference type="ARBA" id="ARBA00022840"/>
    </source>
</evidence>
<evidence type="ECO:0000256" key="6">
    <source>
        <dbReference type="ARBA" id="ARBA00022777"/>
    </source>
</evidence>
<dbReference type="CDD" id="cd16917">
    <property type="entry name" value="HATPase_UhpB-NarQ-NarX-like"/>
    <property type="match status" value="1"/>
</dbReference>
<evidence type="ECO:0000256" key="9">
    <source>
        <dbReference type="SAM" id="Phobius"/>
    </source>
</evidence>
<dbReference type="GO" id="GO:0016020">
    <property type="term" value="C:membrane"/>
    <property type="evidence" value="ECO:0007669"/>
    <property type="project" value="InterPro"/>
</dbReference>
<organism evidence="13 14">
    <name type="scientific">Actinacidiphila yanglinensis</name>
    <dbReference type="NCBI Taxonomy" id="310779"/>
    <lineage>
        <taxon>Bacteria</taxon>
        <taxon>Bacillati</taxon>
        <taxon>Actinomycetota</taxon>
        <taxon>Actinomycetes</taxon>
        <taxon>Kitasatosporales</taxon>
        <taxon>Streptomycetaceae</taxon>
        <taxon>Actinacidiphila</taxon>
    </lineage>
</organism>
<dbReference type="InterPro" id="IPR055558">
    <property type="entry name" value="DUF7134"/>
</dbReference>
<dbReference type="EC" id="2.7.13.3" evidence="2"/>
<keyword evidence="9" id="KW-0472">Membrane</keyword>
<evidence type="ECO:0000259" key="11">
    <source>
        <dbReference type="Pfam" id="PF07730"/>
    </source>
</evidence>
<feature type="domain" description="Signal transduction histidine kinase subgroup 3 dimerisation and phosphoacceptor" evidence="11">
    <location>
        <begin position="183"/>
        <end position="246"/>
    </location>
</feature>
<evidence type="ECO:0000259" key="12">
    <source>
        <dbReference type="Pfam" id="PF23539"/>
    </source>
</evidence>
<comment type="catalytic activity">
    <reaction evidence="1">
        <text>ATP + protein L-histidine = ADP + protein N-phospho-L-histidine.</text>
        <dbReference type="EC" id="2.7.13.3"/>
    </reaction>
</comment>
<keyword evidence="9" id="KW-1133">Transmembrane helix</keyword>
<evidence type="ECO:0000256" key="8">
    <source>
        <dbReference type="ARBA" id="ARBA00023012"/>
    </source>
</evidence>
<dbReference type="GO" id="GO:0005524">
    <property type="term" value="F:ATP binding"/>
    <property type="evidence" value="ECO:0007669"/>
    <property type="project" value="UniProtKB-KW"/>
</dbReference>
<evidence type="ECO:0000256" key="3">
    <source>
        <dbReference type="ARBA" id="ARBA00022553"/>
    </source>
</evidence>
<keyword evidence="8" id="KW-0902">Two-component regulatory system</keyword>
<feature type="transmembrane region" description="Helical" evidence="9">
    <location>
        <begin position="104"/>
        <end position="125"/>
    </location>
</feature>
<evidence type="ECO:0000256" key="2">
    <source>
        <dbReference type="ARBA" id="ARBA00012438"/>
    </source>
</evidence>
<keyword evidence="14" id="KW-1185">Reference proteome</keyword>
<reference evidence="13 14" key="1">
    <citation type="submission" date="2016-10" db="EMBL/GenBank/DDBJ databases">
        <authorList>
            <person name="de Groot N.N."/>
        </authorList>
    </citation>
    <scope>NUCLEOTIDE SEQUENCE [LARGE SCALE GENOMIC DNA]</scope>
    <source>
        <strain evidence="13 14">CGMCC 4.2023</strain>
    </source>
</reference>
<keyword evidence="5" id="KW-0547">Nucleotide-binding</keyword>